<reference evidence="3" key="1">
    <citation type="journal article" date="2012" name="Science">
        <title>The Paleozoic origin of enzymatic lignin decomposition reconstructed from 31 fungal genomes.</title>
        <authorList>
            <person name="Floudas D."/>
            <person name="Binder M."/>
            <person name="Riley R."/>
            <person name="Barry K."/>
            <person name="Blanchette R.A."/>
            <person name="Henrissat B."/>
            <person name="Martinez A.T."/>
            <person name="Otillar R."/>
            <person name="Spatafora J.W."/>
            <person name="Yadav J.S."/>
            <person name="Aerts A."/>
            <person name="Benoit I."/>
            <person name="Boyd A."/>
            <person name="Carlson A."/>
            <person name="Copeland A."/>
            <person name="Coutinho P.M."/>
            <person name="de Vries R.P."/>
            <person name="Ferreira P."/>
            <person name="Findley K."/>
            <person name="Foster B."/>
            <person name="Gaskell J."/>
            <person name="Glotzer D."/>
            <person name="Gorecki P."/>
            <person name="Heitman J."/>
            <person name="Hesse C."/>
            <person name="Hori C."/>
            <person name="Igarashi K."/>
            <person name="Jurgens J.A."/>
            <person name="Kallen N."/>
            <person name="Kersten P."/>
            <person name="Kohler A."/>
            <person name="Kuees U."/>
            <person name="Kumar T.K.A."/>
            <person name="Kuo A."/>
            <person name="LaButti K."/>
            <person name="Larrondo L.F."/>
            <person name="Lindquist E."/>
            <person name="Ling A."/>
            <person name="Lombard V."/>
            <person name="Lucas S."/>
            <person name="Lundell T."/>
            <person name="Martin R."/>
            <person name="McLaughlin D.J."/>
            <person name="Morgenstern I."/>
            <person name="Morin E."/>
            <person name="Murat C."/>
            <person name="Nagy L.G."/>
            <person name="Nolan M."/>
            <person name="Ohm R.A."/>
            <person name="Patyshakuliyeva A."/>
            <person name="Rokas A."/>
            <person name="Ruiz-Duenas F.J."/>
            <person name="Sabat G."/>
            <person name="Salamov A."/>
            <person name="Samejima M."/>
            <person name="Schmutz J."/>
            <person name="Slot J.C."/>
            <person name="St John F."/>
            <person name="Stenlid J."/>
            <person name="Sun H."/>
            <person name="Sun S."/>
            <person name="Syed K."/>
            <person name="Tsang A."/>
            <person name="Wiebenga A."/>
            <person name="Young D."/>
            <person name="Pisabarro A."/>
            <person name="Eastwood D.C."/>
            <person name="Martin F."/>
            <person name="Cullen D."/>
            <person name="Grigoriev I.V."/>
            <person name="Hibbett D.S."/>
        </authorList>
    </citation>
    <scope>NUCLEOTIDE SEQUENCE [LARGE SCALE GENOMIC DNA]</scope>
    <source>
        <strain evidence="3">RWD-64-598 SS2</strain>
    </source>
</reference>
<dbReference type="EMBL" id="JH711577">
    <property type="protein sequence ID" value="EIW82073.1"/>
    <property type="molecule type" value="Genomic_DNA"/>
</dbReference>
<feature type="region of interest" description="Disordered" evidence="1">
    <location>
        <begin position="244"/>
        <end position="353"/>
    </location>
</feature>
<evidence type="ECO:0000313" key="3">
    <source>
        <dbReference type="Proteomes" id="UP000053558"/>
    </source>
</evidence>
<dbReference type="RefSeq" id="XP_007767872.1">
    <property type="nucleotide sequence ID" value="XM_007769682.1"/>
</dbReference>
<organism evidence="2 3">
    <name type="scientific">Coniophora puteana (strain RWD-64-598)</name>
    <name type="common">Brown rot fungus</name>
    <dbReference type="NCBI Taxonomy" id="741705"/>
    <lineage>
        <taxon>Eukaryota</taxon>
        <taxon>Fungi</taxon>
        <taxon>Dikarya</taxon>
        <taxon>Basidiomycota</taxon>
        <taxon>Agaricomycotina</taxon>
        <taxon>Agaricomycetes</taxon>
        <taxon>Agaricomycetidae</taxon>
        <taxon>Boletales</taxon>
        <taxon>Coniophorineae</taxon>
        <taxon>Coniophoraceae</taxon>
        <taxon>Coniophora</taxon>
    </lineage>
</organism>
<name>A0A5M3MSC7_CONPW</name>
<keyword evidence="3" id="KW-1185">Reference proteome</keyword>
<feature type="compositionally biased region" description="Polar residues" evidence="1">
    <location>
        <begin position="1"/>
        <end position="15"/>
    </location>
</feature>
<dbReference type="Proteomes" id="UP000053558">
    <property type="component" value="Unassembled WGS sequence"/>
</dbReference>
<dbReference type="OrthoDB" id="3067824at2759"/>
<evidence type="ECO:0000313" key="2">
    <source>
        <dbReference type="EMBL" id="EIW82073.1"/>
    </source>
</evidence>
<feature type="region of interest" description="Disordered" evidence="1">
    <location>
        <begin position="1"/>
        <end position="23"/>
    </location>
</feature>
<dbReference type="AlphaFoldDB" id="A0A5M3MSC7"/>
<sequence>MNPSTDSAIPTSQPSADLGGMAVFHQYPASDNSSHATSLIHGALGLPQASHEAGEPIQRAASAGPQLAHSHQLSPRSTSPARSADSEFQTPKAGHVTFDVSTPADFENGSDEDEMDTSGGDLDKHPIDVPPVGFSTDDGYTQPIALATTDFEDAFLTINASMSTITHFLITAAEDVTYMSAHQPEESARVLDPFHNLLRAITIHWNRIYSVPHGKRVNNTRAQSAPLEHGQFYVPNYIAPGKFPVPNRHPDTTLPPISNLSQPLPRVPPYAPPPPESSFHPTTSGLFKTPSVSRASDIESMYQNPPARSNAPAPSSNRPVRPPGLPGSVASPFSSRPFPGNNKGKVPSITPSSVSNLLRTEPFIPKAAPSFSQVAAAPPPPPSASTSYSMGASTISAALKLRDEDASAFRKVFNVKSQEQRNADRNRNKRQKCRIWADKKITIVFPPGTKINSANIPDPGPLIDGLKDFLFEKTGERPTYEIFGNYAPPMKFYFRFPLPVTGDMCRYVEEYVSGLQIASMEEARVSVNHIRNTIVFKNFPNTYKSQDEILTLLRNSDSFANVPIVGYPRFLQGTLDEERGLLFVDFTDDVDNSILRRLTSHPLRIGDFFYRCEQARAPAKRPMPRCGKCLYWGHFSDKCTSNIERCGWCGNNHREKDHGKFTLAHLDDERANVRCFNCGGPHRSDSSSCPFYLHRFEHEWIKSHVPVVYTEMIQRRNTRNPS</sequence>
<protein>
    <submittedName>
        <fullName evidence="2">Uncharacterized protein</fullName>
    </submittedName>
</protein>
<feature type="compositionally biased region" description="Pro residues" evidence="1">
    <location>
        <begin position="265"/>
        <end position="276"/>
    </location>
</feature>
<feature type="compositionally biased region" description="Low complexity" evidence="1">
    <location>
        <begin position="304"/>
        <end position="319"/>
    </location>
</feature>
<comment type="caution">
    <text evidence="2">The sequence shown here is derived from an EMBL/GenBank/DDBJ whole genome shotgun (WGS) entry which is preliminary data.</text>
</comment>
<feature type="compositionally biased region" description="Polar residues" evidence="1">
    <location>
        <begin position="279"/>
        <end position="294"/>
    </location>
</feature>
<feature type="region of interest" description="Disordered" evidence="1">
    <location>
        <begin position="47"/>
        <end position="125"/>
    </location>
</feature>
<dbReference type="GeneID" id="19205202"/>
<dbReference type="KEGG" id="cput:CONPUDRAFT_164720"/>
<evidence type="ECO:0000256" key="1">
    <source>
        <dbReference type="SAM" id="MobiDB-lite"/>
    </source>
</evidence>
<gene>
    <name evidence="2" type="ORF">CONPUDRAFT_164720</name>
</gene>
<proteinExistence type="predicted"/>
<accession>A0A5M3MSC7</accession>
<feature type="compositionally biased region" description="Polar residues" evidence="1">
    <location>
        <begin position="69"/>
        <end position="89"/>
    </location>
</feature>